<evidence type="ECO:0000256" key="6">
    <source>
        <dbReference type="SAM" id="Phobius"/>
    </source>
</evidence>
<feature type="domain" description="T-SNARE coiled-coil homology" evidence="8">
    <location>
        <begin position="452"/>
        <end position="514"/>
    </location>
</feature>
<comment type="similarity">
    <text evidence="4">Belongs to the methyl-accepting chemotaxis (MCP) protein family.</text>
</comment>
<feature type="domain" description="HAMP" evidence="9">
    <location>
        <begin position="207"/>
        <end position="259"/>
    </location>
</feature>
<keyword evidence="6" id="KW-0812">Transmembrane</keyword>
<accession>A0A7W4VHL2</accession>
<dbReference type="SMART" id="SM00283">
    <property type="entry name" value="MA"/>
    <property type="match status" value="1"/>
</dbReference>
<dbReference type="RefSeq" id="WP_183446537.1">
    <property type="nucleotide sequence ID" value="NZ_JACHWB010000001.1"/>
</dbReference>
<dbReference type="Pfam" id="PF00015">
    <property type="entry name" value="MCPsignal"/>
    <property type="match status" value="1"/>
</dbReference>
<feature type="domain" description="Methyl-accepting transducer" evidence="7">
    <location>
        <begin position="300"/>
        <end position="536"/>
    </location>
</feature>
<evidence type="ECO:0000313" key="10">
    <source>
        <dbReference type="EMBL" id="MBB3017338.1"/>
    </source>
</evidence>
<keyword evidence="2" id="KW-1003">Cell membrane</keyword>
<dbReference type="GO" id="GO:0006935">
    <property type="term" value="P:chemotaxis"/>
    <property type="evidence" value="ECO:0007669"/>
    <property type="project" value="InterPro"/>
</dbReference>
<evidence type="ECO:0000256" key="5">
    <source>
        <dbReference type="PROSITE-ProRule" id="PRU00284"/>
    </source>
</evidence>
<keyword evidence="3 5" id="KW-0807">Transducer</keyword>
<keyword evidence="2" id="KW-0997">Cell inner membrane</keyword>
<dbReference type="PANTHER" id="PTHR32089:SF112">
    <property type="entry name" value="LYSOZYME-LIKE PROTEIN-RELATED"/>
    <property type="match status" value="1"/>
</dbReference>
<dbReference type="InterPro" id="IPR000727">
    <property type="entry name" value="T_SNARE_dom"/>
</dbReference>
<dbReference type="Gene3D" id="6.10.340.10">
    <property type="match status" value="1"/>
</dbReference>
<reference evidence="10 11" key="1">
    <citation type="submission" date="2020-08" db="EMBL/GenBank/DDBJ databases">
        <title>The Agave Microbiome: Exploring the role of microbial communities in plant adaptations to desert environments.</title>
        <authorList>
            <person name="Partida-Martinez L.P."/>
        </authorList>
    </citation>
    <scope>NUCLEOTIDE SEQUENCE [LARGE SCALE GENOMIC DNA]</scope>
    <source>
        <strain evidence="10 11">AT3.9</strain>
    </source>
</reference>
<protein>
    <submittedName>
        <fullName evidence="10">Methyl-accepting chemotaxis protein</fullName>
    </submittedName>
</protein>
<feature type="transmembrane region" description="Helical" evidence="6">
    <location>
        <begin position="183"/>
        <end position="204"/>
    </location>
</feature>
<dbReference type="GO" id="GO:0005886">
    <property type="term" value="C:plasma membrane"/>
    <property type="evidence" value="ECO:0007669"/>
    <property type="project" value="UniProtKB-SubCell"/>
</dbReference>
<keyword evidence="6" id="KW-1133">Transmembrane helix</keyword>
<dbReference type="EMBL" id="JACHWB010000001">
    <property type="protein sequence ID" value="MBB3017338.1"/>
    <property type="molecule type" value="Genomic_DNA"/>
</dbReference>
<comment type="caution">
    <text evidence="10">The sequence shown here is derived from an EMBL/GenBank/DDBJ whole genome shotgun (WGS) entry which is preliminary data.</text>
</comment>
<dbReference type="PANTHER" id="PTHR32089">
    <property type="entry name" value="METHYL-ACCEPTING CHEMOTAXIS PROTEIN MCPB"/>
    <property type="match status" value="1"/>
</dbReference>
<dbReference type="InterPro" id="IPR024478">
    <property type="entry name" value="HlyB_4HB_MCP"/>
</dbReference>
<dbReference type="Proteomes" id="UP000532010">
    <property type="component" value="Unassembled WGS sequence"/>
</dbReference>
<dbReference type="SUPFAM" id="SSF58104">
    <property type="entry name" value="Methyl-accepting chemotaxis protein (MCP) signaling domain"/>
    <property type="match status" value="1"/>
</dbReference>
<dbReference type="AlphaFoldDB" id="A0A7W4VHL2"/>
<dbReference type="CDD" id="cd06225">
    <property type="entry name" value="HAMP"/>
    <property type="match status" value="1"/>
</dbReference>
<dbReference type="PROSITE" id="PS50192">
    <property type="entry name" value="T_SNARE"/>
    <property type="match status" value="1"/>
</dbReference>
<dbReference type="InterPro" id="IPR003660">
    <property type="entry name" value="HAMP_dom"/>
</dbReference>
<evidence type="ECO:0000259" key="7">
    <source>
        <dbReference type="PROSITE" id="PS50111"/>
    </source>
</evidence>
<name>A0A7W4VHL2_9HYPH</name>
<dbReference type="PRINTS" id="PR00260">
    <property type="entry name" value="CHEMTRNSDUCR"/>
</dbReference>
<dbReference type="InterPro" id="IPR004090">
    <property type="entry name" value="Chemotax_Me-accpt_rcpt"/>
</dbReference>
<proteinExistence type="inferred from homology"/>
<evidence type="ECO:0000259" key="8">
    <source>
        <dbReference type="PROSITE" id="PS50192"/>
    </source>
</evidence>
<organism evidence="10 11">
    <name type="scientific">Microvirga lupini</name>
    <dbReference type="NCBI Taxonomy" id="420324"/>
    <lineage>
        <taxon>Bacteria</taxon>
        <taxon>Pseudomonadati</taxon>
        <taxon>Pseudomonadota</taxon>
        <taxon>Alphaproteobacteria</taxon>
        <taxon>Hyphomicrobiales</taxon>
        <taxon>Methylobacteriaceae</taxon>
        <taxon>Microvirga</taxon>
    </lineage>
</organism>
<dbReference type="InterPro" id="IPR004089">
    <property type="entry name" value="MCPsignal_dom"/>
</dbReference>
<keyword evidence="11" id="KW-1185">Reference proteome</keyword>
<sequence length="556" mass="58682">MKIRTKIFALVAALSFVAVIIAAVSISTLQTYNQAVDDVRLAATRALYGERLNRLVTHVVMEARGIYASKTTADARKFGDGVTASLNEIDTLLKEWKPIVPDAHKALFDAVVADAAAFKTFRSETVRLGAEVSPEAANTQGNNEANRANRKAFQTSIDALTKKGSEDIAAVDRYSAELYSERFTLLVSIALAGTIVALLIGWLVGHRQIARPLKIVTEAIQKLASGDYNLPEAKISNDEVGDIWKATQVFAGTMQEADGLRRQQAESEKQAGERRRLEMMNLAQSFEGSVGGLVQHLSVAAQQMEATARSMATTAQQTNQQSNAVAAAAEQTSSNVQAVAAATEELAASSNEIGTQVAQTSAAAARAVQNARKTNELVETLADGAQKIGEVVALINSIASQTNLLALNATIEAARAGEAGKGFAVVAAEVKELANQTSRATEDITSHINQIQQSTKGAVDAIREIGHTIEEVHQIATNVAAAVEEQQAATQEIARNVSEAARGTQEVTQSIVQVQGAATHAGSAASQVLAAAGELATNSSTLTREVEGFLEGVRAA</sequence>
<comment type="subcellular location">
    <subcellularLocation>
        <location evidence="1">Cell inner membrane</location>
        <topology evidence="1">Multi-pass membrane protein</topology>
    </subcellularLocation>
</comment>
<gene>
    <name evidence="10" type="ORF">FHR70_000378</name>
</gene>
<dbReference type="Gene3D" id="1.10.287.950">
    <property type="entry name" value="Methyl-accepting chemotaxis protein"/>
    <property type="match status" value="1"/>
</dbReference>
<evidence type="ECO:0000256" key="4">
    <source>
        <dbReference type="ARBA" id="ARBA00029447"/>
    </source>
</evidence>
<dbReference type="PROSITE" id="PS50885">
    <property type="entry name" value="HAMP"/>
    <property type="match status" value="1"/>
</dbReference>
<evidence type="ECO:0000256" key="1">
    <source>
        <dbReference type="ARBA" id="ARBA00004429"/>
    </source>
</evidence>
<evidence type="ECO:0000256" key="2">
    <source>
        <dbReference type="ARBA" id="ARBA00022519"/>
    </source>
</evidence>
<dbReference type="GO" id="GO:0007165">
    <property type="term" value="P:signal transduction"/>
    <property type="evidence" value="ECO:0007669"/>
    <property type="project" value="UniProtKB-KW"/>
</dbReference>
<dbReference type="PROSITE" id="PS50111">
    <property type="entry name" value="CHEMOTAXIS_TRANSDUC_2"/>
    <property type="match status" value="1"/>
</dbReference>
<evidence type="ECO:0000256" key="3">
    <source>
        <dbReference type="ARBA" id="ARBA00023224"/>
    </source>
</evidence>
<evidence type="ECO:0000313" key="11">
    <source>
        <dbReference type="Proteomes" id="UP000532010"/>
    </source>
</evidence>
<dbReference type="GO" id="GO:0004888">
    <property type="term" value="F:transmembrane signaling receptor activity"/>
    <property type="evidence" value="ECO:0007669"/>
    <property type="project" value="InterPro"/>
</dbReference>
<evidence type="ECO:0000259" key="9">
    <source>
        <dbReference type="PROSITE" id="PS50885"/>
    </source>
</evidence>
<keyword evidence="6" id="KW-0472">Membrane</keyword>
<dbReference type="Pfam" id="PF12729">
    <property type="entry name" value="4HB_MCP_1"/>
    <property type="match status" value="1"/>
</dbReference>